<sequence length="194" mass="21770">MVYYRRRDNSIFELIASGSMFAGKTSTLLSRLETFILAGRKVQLFYPVHSQDRYGAKNMVVAHNGARMTGIEVRDAKEILEKLSPATEVVGIDEIQLFSPEIVEVVEELVRSGRIVIGAGLTLLADGRPFGPMPELLARADIITQVYGVCAECGDPAVRSWPTFDKKSDIVLGNDYIALCRRCWYKKIEAERRR</sequence>
<accession>A0A140L294</accession>
<dbReference type="SUPFAM" id="SSF57716">
    <property type="entry name" value="Glucocorticoid receptor-like (DNA-binding domain)"/>
    <property type="match status" value="1"/>
</dbReference>
<evidence type="ECO:0000256" key="2">
    <source>
        <dbReference type="ARBA" id="ARBA00012118"/>
    </source>
</evidence>
<reference evidence="12 13" key="1">
    <citation type="submission" date="2015-12" db="EMBL/GenBank/DDBJ databases">
        <title>Draft genome sequnece of Fervidicola ferrireducens strain Y170.</title>
        <authorList>
            <person name="Patel B.K."/>
        </authorList>
    </citation>
    <scope>NUCLEOTIDE SEQUENCE [LARGE SCALE GENOMIC DNA]</scope>
    <source>
        <strain evidence="12 13">Y170</strain>
    </source>
</reference>
<dbReference type="EMBL" id="LOED01000041">
    <property type="protein sequence ID" value="KXG74669.1"/>
    <property type="molecule type" value="Genomic_DNA"/>
</dbReference>
<dbReference type="FunCoup" id="A0A140L294">
    <property type="interactions" value="215"/>
</dbReference>
<gene>
    <name evidence="12" type="primary">tdk</name>
    <name evidence="12" type="ORF">AN618_21990</name>
</gene>
<proteinExistence type="inferred from homology"/>
<keyword evidence="7 10" id="KW-0067">ATP-binding</keyword>
<keyword evidence="13" id="KW-1185">Reference proteome</keyword>
<evidence type="ECO:0000313" key="13">
    <source>
        <dbReference type="Proteomes" id="UP000070427"/>
    </source>
</evidence>
<organism evidence="12 13">
    <name type="scientific">Fervidicola ferrireducens</name>
    <dbReference type="NCBI Taxonomy" id="520764"/>
    <lineage>
        <taxon>Bacteria</taxon>
        <taxon>Bacillati</taxon>
        <taxon>Bacillota</taxon>
        <taxon>Clostridia</taxon>
        <taxon>Thermosediminibacterales</taxon>
        <taxon>Thermosediminibacteraceae</taxon>
        <taxon>Fervidicola</taxon>
    </lineage>
</organism>
<dbReference type="InterPro" id="IPR001267">
    <property type="entry name" value="Thymidine_kinase"/>
</dbReference>
<dbReference type="RefSeq" id="WP_066355016.1">
    <property type="nucleotide sequence ID" value="NZ_LOED01000041.1"/>
</dbReference>
<dbReference type="SUPFAM" id="SSF52540">
    <property type="entry name" value="P-loop containing nucleoside triphosphate hydrolases"/>
    <property type="match status" value="1"/>
</dbReference>
<keyword evidence="3 10" id="KW-0237">DNA synthesis</keyword>
<dbReference type="Gene3D" id="3.30.60.20">
    <property type="match status" value="1"/>
</dbReference>
<evidence type="ECO:0000256" key="6">
    <source>
        <dbReference type="ARBA" id="ARBA00022777"/>
    </source>
</evidence>
<dbReference type="EC" id="2.7.1.21" evidence="2 10"/>
<dbReference type="Proteomes" id="UP000070427">
    <property type="component" value="Unassembled WGS sequence"/>
</dbReference>
<dbReference type="STRING" id="520764.AN618_21990"/>
<dbReference type="AlphaFoldDB" id="A0A140L294"/>
<evidence type="ECO:0000256" key="3">
    <source>
        <dbReference type="ARBA" id="ARBA00022634"/>
    </source>
</evidence>
<feature type="binding site" evidence="9">
    <location>
        <position position="176"/>
    </location>
    <ligand>
        <name>substrate</name>
    </ligand>
</feature>
<dbReference type="GO" id="GO:0046104">
    <property type="term" value="P:thymidine metabolic process"/>
    <property type="evidence" value="ECO:0007669"/>
    <property type="project" value="TreeGrafter"/>
</dbReference>
<evidence type="ECO:0000256" key="11">
    <source>
        <dbReference type="RuleBase" id="RU004165"/>
    </source>
</evidence>
<dbReference type="GO" id="GO:0071897">
    <property type="term" value="P:DNA biosynthetic process"/>
    <property type="evidence" value="ECO:0007669"/>
    <property type="project" value="UniProtKB-KW"/>
</dbReference>
<keyword evidence="4 10" id="KW-0808">Transferase</keyword>
<dbReference type="OrthoDB" id="9781579at2"/>
<dbReference type="InParanoid" id="A0A140L294"/>
<evidence type="ECO:0000256" key="7">
    <source>
        <dbReference type="ARBA" id="ARBA00022840"/>
    </source>
</evidence>
<evidence type="ECO:0000313" key="12">
    <source>
        <dbReference type="EMBL" id="KXG74669.1"/>
    </source>
</evidence>
<keyword evidence="6 10" id="KW-0418">Kinase</keyword>
<feature type="binding site" evidence="9">
    <location>
        <begin position="170"/>
        <end position="173"/>
    </location>
    <ligand>
        <name>substrate</name>
    </ligand>
</feature>
<evidence type="ECO:0000256" key="5">
    <source>
        <dbReference type="ARBA" id="ARBA00022741"/>
    </source>
</evidence>
<dbReference type="GO" id="GO:0005524">
    <property type="term" value="F:ATP binding"/>
    <property type="evidence" value="ECO:0007669"/>
    <property type="project" value="UniProtKB-KW"/>
</dbReference>
<dbReference type="PANTHER" id="PTHR11441">
    <property type="entry name" value="THYMIDINE KINASE"/>
    <property type="match status" value="1"/>
</dbReference>
<dbReference type="Gene3D" id="3.40.50.300">
    <property type="entry name" value="P-loop containing nucleotide triphosphate hydrolases"/>
    <property type="match status" value="1"/>
</dbReference>
<dbReference type="GO" id="GO:0004797">
    <property type="term" value="F:thymidine kinase activity"/>
    <property type="evidence" value="ECO:0007669"/>
    <property type="project" value="UniProtKB-EC"/>
</dbReference>
<evidence type="ECO:0000256" key="1">
    <source>
        <dbReference type="ARBA" id="ARBA00007587"/>
    </source>
</evidence>
<evidence type="ECO:0000256" key="9">
    <source>
        <dbReference type="PIRSR" id="PIRSR035805-2"/>
    </source>
</evidence>
<keyword evidence="5 10" id="KW-0547">Nucleotide-binding</keyword>
<name>A0A140L294_9FIRM</name>
<dbReference type="PIRSF" id="PIRSF035805">
    <property type="entry name" value="TK_cell"/>
    <property type="match status" value="1"/>
</dbReference>
<comment type="similarity">
    <text evidence="1 11">Belongs to the thymidine kinase family.</text>
</comment>
<evidence type="ECO:0000256" key="4">
    <source>
        <dbReference type="ARBA" id="ARBA00022679"/>
    </source>
</evidence>
<dbReference type="InterPro" id="IPR027417">
    <property type="entry name" value="P-loop_NTPase"/>
</dbReference>
<comment type="catalytic activity">
    <reaction evidence="10">
        <text>thymidine + ATP = dTMP + ADP + H(+)</text>
        <dbReference type="Rhea" id="RHEA:19129"/>
        <dbReference type="ChEBI" id="CHEBI:15378"/>
        <dbReference type="ChEBI" id="CHEBI:17748"/>
        <dbReference type="ChEBI" id="CHEBI:30616"/>
        <dbReference type="ChEBI" id="CHEBI:63528"/>
        <dbReference type="ChEBI" id="CHEBI:456216"/>
        <dbReference type="EC" id="2.7.1.21"/>
    </reaction>
</comment>
<evidence type="ECO:0000256" key="8">
    <source>
        <dbReference type="PIRSR" id="PIRSR035805-1"/>
    </source>
</evidence>
<dbReference type="PANTHER" id="PTHR11441:SF0">
    <property type="entry name" value="THYMIDINE KINASE, CYTOSOLIC"/>
    <property type="match status" value="1"/>
</dbReference>
<feature type="active site" description="Proton acceptor" evidence="8">
    <location>
        <position position="94"/>
    </location>
</feature>
<dbReference type="Pfam" id="PF00265">
    <property type="entry name" value="TK"/>
    <property type="match status" value="1"/>
</dbReference>
<protein>
    <recommendedName>
        <fullName evidence="2 10">Thymidine kinase</fullName>
        <ecNumber evidence="2 10">2.7.1.21</ecNumber>
    </recommendedName>
</protein>
<comment type="caution">
    <text evidence="12">The sequence shown here is derived from an EMBL/GenBank/DDBJ whole genome shotgun (WGS) entry which is preliminary data.</text>
</comment>
<evidence type="ECO:0000256" key="10">
    <source>
        <dbReference type="RuleBase" id="RU000544"/>
    </source>
</evidence>